<organism evidence="1 2">
    <name type="scientific">Streptomyces griseoloalbus</name>
    <dbReference type="NCBI Taxonomy" id="67303"/>
    <lineage>
        <taxon>Bacteria</taxon>
        <taxon>Bacillati</taxon>
        <taxon>Actinomycetota</taxon>
        <taxon>Actinomycetes</taxon>
        <taxon>Kitasatosporales</taxon>
        <taxon>Streptomycetaceae</taxon>
        <taxon>Streptomyces</taxon>
    </lineage>
</organism>
<dbReference type="AlphaFoldDB" id="A0A7W8BUL5"/>
<accession>A0A7W8BUL5</accession>
<reference evidence="1 2" key="1">
    <citation type="submission" date="2020-08" db="EMBL/GenBank/DDBJ databases">
        <title>Genomic Encyclopedia of Type Strains, Phase III (KMG-III): the genomes of soil and plant-associated and newly described type strains.</title>
        <authorList>
            <person name="Whitman W."/>
        </authorList>
    </citation>
    <scope>NUCLEOTIDE SEQUENCE [LARGE SCALE GENOMIC DNA]</scope>
    <source>
        <strain evidence="1 2">CECT 3226</strain>
    </source>
</reference>
<proteinExistence type="predicted"/>
<name>A0A7W8BUL5_9ACTN</name>
<dbReference type="EMBL" id="JACHJE010000021">
    <property type="protein sequence ID" value="MBB5129720.1"/>
    <property type="molecule type" value="Genomic_DNA"/>
</dbReference>
<protein>
    <submittedName>
        <fullName evidence="1">Uncharacterized protein</fullName>
    </submittedName>
</protein>
<evidence type="ECO:0000313" key="1">
    <source>
        <dbReference type="EMBL" id="MBB5129720.1"/>
    </source>
</evidence>
<comment type="caution">
    <text evidence="1">The sequence shown here is derived from an EMBL/GenBank/DDBJ whole genome shotgun (WGS) entry which is preliminary data.</text>
</comment>
<dbReference type="Proteomes" id="UP000568022">
    <property type="component" value="Unassembled WGS sequence"/>
</dbReference>
<keyword evidence="2" id="KW-1185">Reference proteome</keyword>
<sequence length="82" mass="8645">MTALVGLGDHEVRRGLHGGWQTARQADVDRDGQCGTPRQVLDRGGQTVVGEGLGMDAAAELTQLVDSERDLFLCLGEVPGQG</sequence>
<evidence type="ECO:0000313" key="2">
    <source>
        <dbReference type="Proteomes" id="UP000568022"/>
    </source>
</evidence>
<gene>
    <name evidence="1" type="ORF">FHS32_006512</name>
</gene>